<dbReference type="InterPro" id="IPR001128">
    <property type="entry name" value="Cyt_P450"/>
</dbReference>
<dbReference type="Pfam" id="PF00067">
    <property type="entry name" value="p450"/>
    <property type="match status" value="1"/>
</dbReference>
<keyword evidence="3" id="KW-0503">Monooxygenase</keyword>
<evidence type="ECO:0000256" key="1">
    <source>
        <dbReference type="ARBA" id="ARBA00022723"/>
    </source>
</evidence>
<dbReference type="PROSITE" id="PS00086">
    <property type="entry name" value="CYTOCHROME_P450"/>
    <property type="match status" value="1"/>
</dbReference>
<dbReference type="InterPro" id="IPR036396">
    <property type="entry name" value="Cyt_P450_sf"/>
</dbReference>
<evidence type="ECO:0000313" key="4">
    <source>
        <dbReference type="EMBL" id="KAF2030421.1"/>
    </source>
</evidence>
<keyword evidence="5" id="KW-1185">Reference proteome</keyword>
<accession>A0A9P4LKI6</accession>
<evidence type="ECO:0000313" key="5">
    <source>
        <dbReference type="Proteomes" id="UP000799777"/>
    </source>
</evidence>
<keyword evidence="3" id="KW-0349">Heme</keyword>
<dbReference type="AlphaFoldDB" id="A0A9P4LKI6"/>
<evidence type="ECO:0000256" key="3">
    <source>
        <dbReference type="RuleBase" id="RU000461"/>
    </source>
</evidence>
<organism evidence="4 5">
    <name type="scientific">Setomelanomma holmii</name>
    <dbReference type="NCBI Taxonomy" id="210430"/>
    <lineage>
        <taxon>Eukaryota</taxon>
        <taxon>Fungi</taxon>
        <taxon>Dikarya</taxon>
        <taxon>Ascomycota</taxon>
        <taxon>Pezizomycotina</taxon>
        <taxon>Dothideomycetes</taxon>
        <taxon>Pleosporomycetidae</taxon>
        <taxon>Pleosporales</taxon>
        <taxon>Pleosporineae</taxon>
        <taxon>Phaeosphaeriaceae</taxon>
        <taxon>Setomelanomma</taxon>
    </lineage>
</organism>
<evidence type="ECO:0000256" key="2">
    <source>
        <dbReference type="ARBA" id="ARBA00023004"/>
    </source>
</evidence>
<keyword evidence="2 3" id="KW-0408">Iron</keyword>
<name>A0A9P4LKI6_9PLEO</name>
<dbReference type="GO" id="GO:0004497">
    <property type="term" value="F:monooxygenase activity"/>
    <property type="evidence" value="ECO:0007669"/>
    <property type="project" value="UniProtKB-KW"/>
</dbReference>
<dbReference type="Gene3D" id="1.10.630.10">
    <property type="entry name" value="Cytochrome P450"/>
    <property type="match status" value="1"/>
</dbReference>
<dbReference type="PANTHER" id="PTHR47582:SF1">
    <property type="entry name" value="P450, PUTATIVE (EUROFUNG)-RELATED"/>
    <property type="match status" value="1"/>
</dbReference>
<proteinExistence type="inferred from homology"/>
<dbReference type="SUPFAM" id="SSF48264">
    <property type="entry name" value="Cytochrome P450"/>
    <property type="match status" value="1"/>
</dbReference>
<gene>
    <name evidence="4" type="ORF">EK21DRAFT_111946</name>
</gene>
<comment type="caution">
    <text evidence="4">The sequence shown here is derived from an EMBL/GenBank/DDBJ whole genome shotgun (WGS) entry which is preliminary data.</text>
</comment>
<keyword evidence="1 3" id="KW-0479">Metal-binding</keyword>
<dbReference type="GO" id="GO:0020037">
    <property type="term" value="F:heme binding"/>
    <property type="evidence" value="ECO:0007669"/>
    <property type="project" value="InterPro"/>
</dbReference>
<dbReference type="InterPro" id="IPR053007">
    <property type="entry name" value="CYP450_monoxygenase_sec-met"/>
</dbReference>
<sequence length="431" mass="48229">MPFQRLYVLHTPELIQIIQSKANATTFVPNLLDFGMLFSGLNAESQSILRKAFGKHGNAFTMSVHKYLLSGPSLNTATRTAMDRLSASLPNSFADNRKGAMLGTLRHELTLALTGAIYGPENPDFVPGISHLLYCRFPRITARRALNARGRVIGAFRKYFETGGHLQAFSMVPEMYNLNLRTGLASGETAKMEIATSLAMLSSGANTTFWFLYQIFSDSQALETIRQELTDVFVEDPDGYVPKRKILSLDRIKTHCPNLVAMLNETLRYHGTVTNIKQVQHDTTLADQYLLKKDAIVMIPGRSIHHNKDIWGASADVFDHRRFLASDSKRNLSSTSAFRPFGAGVTTCPGRHFSTNVILSLVAMVVLQYDLVPTTGAWVAPTKRNADLWNAMPKPDQDIEVQFVKRHDEKESQFKFVWREAQDATSIAQEI</sequence>
<dbReference type="CDD" id="cd11040">
    <property type="entry name" value="CYP7_CYP8-like"/>
    <property type="match status" value="1"/>
</dbReference>
<comment type="similarity">
    <text evidence="3">Belongs to the cytochrome P450 family.</text>
</comment>
<protein>
    <submittedName>
        <fullName evidence="4">Cytochrome P450</fullName>
    </submittedName>
</protein>
<reference evidence="4" key="1">
    <citation type="journal article" date="2020" name="Stud. Mycol.">
        <title>101 Dothideomycetes genomes: a test case for predicting lifestyles and emergence of pathogens.</title>
        <authorList>
            <person name="Haridas S."/>
            <person name="Albert R."/>
            <person name="Binder M."/>
            <person name="Bloem J."/>
            <person name="Labutti K."/>
            <person name="Salamov A."/>
            <person name="Andreopoulos B."/>
            <person name="Baker S."/>
            <person name="Barry K."/>
            <person name="Bills G."/>
            <person name="Bluhm B."/>
            <person name="Cannon C."/>
            <person name="Castanera R."/>
            <person name="Culley D."/>
            <person name="Daum C."/>
            <person name="Ezra D."/>
            <person name="Gonzalez J."/>
            <person name="Henrissat B."/>
            <person name="Kuo A."/>
            <person name="Liang C."/>
            <person name="Lipzen A."/>
            <person name="Lutzoni F."/>
            <person name="Magnuson J."/>
            <person name="Mondo S."/>
            <person name="Nolan M."/>
            <person name="Ohm R."/>
            <person name="Pangilinan J."/>
            <person name="Park H.-J."/>
            <person name="Ramirez L."/>
            <person name="Alfaro M."/>
            <person name="Sun H."/>
            <person name="Tritt A."/>
            <person name="Yoshinaga Y."/>
            <person name="Zwiers L.-H."/>
            <person name="Turgeon B."/>
            <person name="Goodwin S."/>
            <person name="Spatafora J."/>
            <person name="Crous P."/>
            <person name="Grigoriev I."/>
        </authorList>
    </citation>
    <scope>NUCLEOTIDE SEQUENCE</scope>
    <source>
        <strain evidence="4">CBS 110217</strain>
    </source>
</reference>
<dbReference type="PANTHER" id="PTHR47582">
    <property type="entry name" value="P450, PUTATIVE (EUROFUNG)-RELATED"/>
    <property type="match status" value="1"/>
</dbReference>
<dbReference type="GO" id="GO:0005506">
    <property type="term" value="F:iron ion binding"/>
    <property type="evidence" value="ECO:0007669"/>
    <property type="project" value="InterPro"/>
</dbReference>
<dbReference type="InterPro" id="IPR017972">
    <property type="entry name" value="Cyt_P450_CS"/>
</dbReference>
<dbReference type="GO" id="GO:0016705">
    <property type="term" value="F:oxidoreductase activity, acting on paired donors, with incorporation or reduction of molecular oxygen"/>
    <property type="evidence" value="ECO:0007669"/>
    <property type="project" value="InterPro"/>
</dbReference>
<dbReference type="Proteomes" id="UP000799777">
    <property type="component" value="Unassembled WGS sequence"/>
</dbReference>
<dbReference type="OrthoDB" id="3366823at2759"/>
<keyword evidence="3" id="KW-0560">Oxidoreductase</keyword>
<dbReference type="EMBL" id="ML978190">
    <property type="protein sequence ID" value="KAF2030421.1"/>
    <property type="molecule type" value="Genomic_DNA"/>
</dbReference>